<sequence>MDSSMTSKDVRDGFIEFFKEKKHTYVHSSSVIPLDDPTLLFTNAGMNQFKPIFLGTADPKSEMGRLVRAVNTQKCIRAGGKHNDLDDVGKDVYHHTFFEMLGNWSFGEYFKKEVTEWAWELLTVRWKMPKDRLYVTYFGGDRERNLQPDLEARDCWIKLGLPPERVMPFGMKENFWMMGETGPCGPCSEIHFDRIGGRNAAHLVNMDVPDVLEIWNLVFITYNMESDGSLKDLPKKNIDCGMGLERVVSVIQGKGSNYDTDLFQPLFQAINNTMQCRKYTGKVGEEDKDGVDMAYRVVADHVRTLTVALSDGGRPDNVGRGYVLRRILRRAIRYATEKLNAKPGQLASLVDAAIFILGGAFPEIKKDPDTVKDIINEEEAQFLKTLSRGRRLLERTIDKLGGAKILPGDIAWRLYDTYGFPVDLTQLMVEERKMKIDHVGYEEAKKKAQLLSQGGGATVDEEISLDVHSINELKSTNQAITDDSPKFEYTADDKGNYVFQSCQSKIMAIRKGKKFVNEVTPGEECGILLDRTNYYAEQGGQIYDEGYIVRCDDESNEIKVKNVQVYAGYILHVGNVEGHFKVGDVVKCFIDEDRRKGIMKNHTGTHVLNFSLRKVLGSTDQKGSLVAPDRMRFDFTAKEALKPSEVESVEKISNTFTRGGRTVYSKVVPLAQAKAIQGLRAVFDETYPDPVKVVSIGTPIEELLKDPNGRHGYETSVEFCGGTHLVRSDDIGSLVIVSEEAIAKGQRRIVAVTGTDAKKALHRSELLEKTYEDLKEKVDGSQSSDVSVQKALVREIVELTNEVNQAVIQSWKKDNMRNNLSSLKKILDDVERKKKAAISNEVLSEVLRCTVQEDWCSVYVVREFKALSDAKALDGALKQYKTNLPNTSCMLFSVDFENGKILCMAAAAQDHIKQGLKANEWIGSIQELIKGKGGGKDMNAQATGTQPDQLNEAMKQASRYAVSKLQLLQMDNVKPISDSGTLQKVQPIIEAHLSNRSYIASHRPSQNDSVVFRALESAILCPEKFPNLCRWRKHLSSFGLQVYKLPGVCKSFDEIIASIQSMPGGDN</sequence>
<dbReference type="InterPro" id="IPR012947">
    <property type="entry name" value="tRNA_SAD"/>
</dbReference>
<feature type="domain" description="Alanyl-transfer RNA synthetases family profile" evidence="17">
    <location>
        <begin position="5"/>
        <end position="763"/>
    </location>
</feature>
<keyword evidence="5 15" id="KW-0820">tRNA-binding</keyword>
<dbReference type="STRING" id="6412.T1ED23"/>
<dbReference type="CDD" id="cd00673">
    <property type="entry name" value="AlaRS_core"/>
    <property type="match status" value="1"/>
</dbReference>
<keyword evidence="12 15" id="KW-0648">Protein biosynthesis</keyword>
<evidence type="ECO:0000256" key="8">
    <source>
        <dbReference type="ARBA" id="ARBA00022741"/>
    </source>
</evidence>
<gene>
    <name evidence="19" type="primary">20194475</name>
    <name evidence="18" type="ORF">HELRODRAFT_100946</name>
</gene>
<dbReference type="SUPFAM" id="SSF47616">
    <property type="entry name" value="GST C-terminal domain-like"/>
    <property type="match status" value="1"/>
</dbReference>
<evidence type="ECO:0000256" key="1">
    <source>
        <dbReference type="ARBA" id="ARBA00008429"/>
    </source>
</evidence>
<keyword evidence="8 15" id="KW-0547">Nucleotide-binding</keyword>
<evidence type="ECO:0000256" key="10">
    <source>
        <dbReference type="ARBA" id="ARBA00022840"/>
    </source>
</evidence>
<dbReference type="GO" id="GO:0008270">
    <property type="term" value="F:zinc ion binding"/>
    <property type="evidence" value="ECO:0007669"/>
    <property type="project" value="UniProtKB-UniRule"/>
</dbReference>
<evidence type="ECO:0000256" key="2">
    <source>
        <dbReference type="ARBA" id="ARBA00013168"/>
    </source>
</evidence>
<dbReference type="EnsemblMetazoa" id="HelroT100946">
    <property type="protein sequence ID" value="HelroP100946"/>
    <property type="gene ID" value="HelroG100946"/>
</dbReference>
<dbReference type="RefSeq" id="XP_009021139.1">
    <property type="nucleotide sequence ID" value="XM_009022891.1"/>
</dbReference>
<dbReference type="Gene3D" id="3.30.980.10">
    <property type="entry name" value="Threonyl-trna Synthetase, Chain A, domain 2"/>
    <property type="match status" value="1"/>
</dbReference>
<dbReference type="GO" id="GO:0000049">
    <property type="term" value="F:tRNA binding"/>
    <property type="evidence" value="ECO:0007669"/>
    <property type="project" value="UniProtKB-KW"/>
</dbReference>
<evidence type="ECO:0000256" key="12">
    <source>
        <dbReference type="ARBA" id="ARBA00022917"/>
    </source>
</evidence>
<dbReference type="PANTHER" id="PTHR11777:SF9">
    <property type="entry name" value="ALANINE--TRNA LIGASE, CYTOPLASMIC"/>
    <property type="match status" value="1"/>
</dbReference>
<dbReference type="CTD" id="20194475"/>
<dbReference type="OMA" id="NKKDNFW"/>
<name>T1ED23_HELRO</name>
<dbReference type="GO" id="GO:0005737">
    <property type="term" value="C:cytoplasm"/>
    <property type="evidence" value="ECO:0007669"/>
    <property type="project" value="InterPro"/>
</dbReference>
<dbReference type="SUPFAM" id="SSF101353">
    <property type="entry name" value="Putative anticodon-binding domain of alanyl-tRNA synthetase (AlaRS)"/>
    <property type="match status" value="1"/>
</dbReference>
<keyword evidence="6 15" id="KW-0436">Ligase</keyword>
<comment type="subunit">
    <text evidence="15">Monomer.</text>
</comment>
<evidence type="ECO:0000256" key="5">
    <source>
        <dbReference type="ARBA" id="ARBA00022555"/>
    </source>
</evidence>
<proteinExistence type="inferred from homology"/>
<dbReference type="InterPro" id="IPR050058">
    <property type="entry name" value="Ala-tRNA_ligase"/>
</dbReference>
<evidence type="ECO:0000256" key="16">
    <source>
        <dbReference type="SAM" id="Coils"/>
    </source>
</evidence>
<comment type="catalytic activity">
    <reaction evidence="14 15">
        <text>tRNA(Ala) + L-alanine + ATP = L-alanyl-tRNA(Ala) + AMP + diphosphate</text>
        <dbReference type="Rhea" id="RHEA:12540"/>
        <dbReference type="Rhea" id="RHEA-COMP:9657"/>
        <dbReference type="Rhea" id="RHEA-COMP:9923"/>
        <dbReference type="ChEBI" id="CHEBI:30616"/>
        <dbReference type="ChEBI" id="CHEBI:33019"/>
        <dbReference type="ChEBI" id="CHEBI:57972"/>
        <dbReference type="ChEBI" id="CHEBI:78442"/>
        <dbReference type="ChEBI" id="CHEBI:78497"/>
        <dbReference type="ChEBI" id="CHEBI:456215"/>
        <dbReference type="EC" id="6.1.1.7"/>
    </reaction>
</comment>
<dbReference type="GO" id="GO:0006419">
    <property type="term" value="P:alanyl-tRNA aminoacylation"/>
    <property type="evidence" value="ECO:0000318"/>
    <property type="project" value="GO_Central"/>
</dbReference>
<evidence type="ECO:0000256" key="15">
    <source>
        <dbReference type="HAMAP-Rule" id="MF_03133"/>
    </source>
</evidence>
<dbReference type="EMBL" id="AMQM01005289">
    <property type="status" value="NOT_ANNOTATED_CDS"/>
    <property type="molecule type" value="Genomic_DNA"/>
</dbReference>
<dbReference type="PRINTS" id="PR00980">
    <property type="entry name" value="TRNASYNTHALA"/>
</dbReference>
<dbReference type="HAMAP" id="MF_00036_B">
    <property type="entry name" value="Ala_tRNA_synth_B"/>
    <property type="match status" value="1"/>
</dbReference>
<dbReference type="FunFam" id="3.10.310.40:FF:000002">
    <property type="entry name" value="alanine--tRNA ligase, cytoplasmic"/>
    <property type="match status" value="1"/>
</dbReference>
<evidence type="ECO:0000256" key="6">
    <source>
        <dbReference type="ARBA" id="ARBA00022598"/>
    </source>
</evidence>
<evidence type="ECO:0000256" key="9">
    <source>
        <dbReference type="ARBA" id="ARBA00022833"/>
    </source>
</evidence>
<reference evidence="18 20" key="2">
    <citation type="journal article" date="2013" name="Nature">
        <title>Insights into bilaterian evolution from three spiralian genomes.</title>
        <authorList>
            <person name="Simakov O."/>
            <person name="Marletaz F."/>
            <person name="Cho S.J."/>
            <person name="Edsinger-Gonzales E."/>
            <person name="Havlak P."/>
            <person name="Hellsten U."/>
            <person name="Kuo D.H."/>
            <person name="Larsson T."/>
            <person name="Lv J."/>
            <person name="Arendt D."/>
            <person name="Savage R."/>
            <person name="Osoegawa K."/>
            <person name="de Jong P."/>
            <person name="Grimwood J."/>
            <person name="Chapman J.A."/>
            <person name="Shapiro H."/>
            <person name="Aerts A."/>
            <person name="Otillar R.P."/>
            <person name="Terry A.Y."/>
            <person name="Boore J.L."/>
            <person name="Grigoriev I.V."/>
            <person name="Lindberg D.R."/>
            <person name="Seaver E.C."/>
            <person name="Weisblat D.A."/>
            <person name="Putnam N.H."/>
            <person name="Rokhsar D.S."/>
        </authorList>
    </citation>
    <scope>NUCLEOTIDE SEQUENCE</scope>
</reference>
<reference evidence="19" key="3">
    <citation type="submission" date="2015-06" db="UniProtKB">
        <authorList>
            <consortium name="EnsemblMetazoa"/>
        </authorList>
    </citation>
    <scope>IDENTIFICATION</scope>
</reference>
<dbReference type="OrthoDB" id="2423964at2759"/>
<evidence type="ECO:0000313" key="18">
    <source>
        <dbReference type="EMBL" id="ESO00968.1"/>
    </source>
</evidence>
<evidence type="ECO:0000313" key="19">
    <source>
        <dbReference type="EnsemblMetazoa" id="HelroP100946"/>
    </source>
</evidence>
<dbReference type="FunFam" id="3.30.930.10:FF:000011">
    <property type="entry name" value="Alanine--tRNA ligase, cytoplasmic"/>
    <property type="match status" value="1"/>
</dbReference>
<dbReference type="NCBIfam" id="TIGR00344">
    <property type="entry name" value="alaS"/>
    <property type="match status" value="1"/>
</dbReference>
<dbReference type="Gene3D" id="3.30.930.10">
    <property type="entry name" value="Bira Bifunctional Protein, Domain 2"/>
    <property type="match status" value="1"/>
</dbReference>
<dbReference type="Gene3D" id="3.10.310.40">
    <property type="match status" value="1"/>
</dbReference>
<dbReference type="InterPro" id="IPR045864">
    <property type="entry name" value="aa-tRNA-synth_II/BPL/LPL"/>
</dbReference>
<keyword evidence="7 15" id="KW-0479">Metal-binding</keyword>
<evidence type="ECO:0000256" key="7">
    <source>
        <dbReference type="ARBA" id="ARBA00022723"/>
    </source>
</evidence>
<keyword evidence="13 15" id="KW-0030">Aminoacyl-tRNA synthetase</keyword>
<keyword evidence="20" id="KW-1185">Reference proteome</keyword>
<feature type="coiled-coil region" evidence="16">
    <location>
        <begin position="757"/>
        <end position="840"/>
    </location>
</feature>
<dbReference type="GO" id="GO:0005524">
    <property type="term" value="F:ATP binding"/>
    <property type="evidence" value="ECO:0007669"/>
    <property type="project" value="UniProtKB-UniRule"/>
</dbReference>
<dbReference type="eggNOG" id="KOG0188">
    <property type="taxonomic scope" value="Eukaryota"/>
</dbReference>
<organism evidence="19 20">
    <name type="scientific">Helobdella robusta</name>
    <name type="common">Californian leech</name>
    <dbReference type="NCBI Taxonomy" id="6412"/>
    <lineage>
        <taxon>Eukaryota</taxon>
        <taxon>Metazoa</taxon>
        <taxon>Spiralia</taxon>
        <taxon>Lophotrochozoa</taxon>
        <taxon>Annelida</taxon>
        <taxon>Clitellata</taxon>
        <taxon>Hirudinea</taxon>
        <taxon>Rhynchobdellida</taxon>
        <taxon>Glossiphoniidae</taxon>
        <taxon>Helobdella</taxon>
    </lineage>
</organism>
<evidence type="ECO:0000313" key="20">
    <source>
        <dbReference type="Proteomes" id="UP000015101"/>
    </source>
</evidence>
<dbReference type="FunFam" id="2.40.30.130:FF:000009">
    <property type="entry name" value="Alanine--tRNA ligase, mitochondrial"/>
    <property type="match status" value="1"/>
</dbReference>
<dbReference type="InterPro" id="IPR018164">
    <property type="entry name" value="Ala-tRNA-synth_IIc_N"/>
</dbReference>
<dbReference type="FunCoup" id="T1ED23">
    <property type="interactions" value="1753"/>
</dbReference>
<dbReference type="Pfam" id="PF07973">
    <property type="entry name" value="tRNA_SAD"/>
    <property type="match status" value="1"/>
</dbReference>
<dbReference type="GeneID" id="20194475"/>
<reference evidence="20" key="1">
    <citation type="submission" date="2012-12" db="EMBL/GenBank/DDBJ databases">
        <authorList>
            <person name="Hellsten U."/>
            <person name="Grimwood J."/>
            <person name="Chapman J.A."/>
            <person name="Shapiro H."/>
            <person name="Aerts A."/>
            <person name="Otillar R.P."/>
            <person name="Terry A.Y."/>
            <person name="Boore J.L."/>
            <person name="Simakov O."/>
            <person name="Marletaz F."/>
            <person name="Cho S.-J."/>
            <person name="Edsinger-Gonzales E."/>
            <person name="Havlak P."/>
            <person name="Kuo D.-H."/>
            <person name="Larsson T."/>
            <person name="Lv J."/>
            <person name="Arendt D."/>
            <person name="Savage R."/>
            <person name="Osoegawa K."/>
            <person name="de Jong P."/>
            <person name="Lindberg D.R."/>
            <person name="Seaver E.C."/>
            <person name="Weisblat D.A."/>
            <person name="Putnam N.H."/>
            <person name="Grigoriev I.V."/>
            <person name="Rokhsar D.S."/>
        </authorList>
    </citation>
    <scope>NUCLEOTIDE SEQUENCE</scope>
</reference>
<dbReference type="GO" id="GO:0002161">
    <property type="term" value="F:aminoacyl-tRNA deacylase activity"/>
    <property type="evidence" value="ECO:0000318"/>
    <property type="project" value="GO_Central"/>
</dbReference>
<evidence type="ECO:0000259" key="17">
    <source>
        <dbReference type="PROSITE" id="PS50860"/>
    </source>
</evidence>
<feature type="binding site" evidence="15">
    <location>
        <position position="602"/>
    </location>
    <ligand>
        <name>Zn(2+)</name>
        <dbReference type="ChEBI" id="CHEBI:29105"/>
    </ligand>
</feature>
<dbReference type="KEGG" id="hro:HELRODRAFT_100946"/>
<dbReference type="PROSITE" id="PS50860">
    <property type="entry name" value="AA_TRNA_LIGASE_II_ALA"/>
    <property type="match status" value="1"/>
</dbReference>
<comment type="domain">
    <text evidence="15">Consists of three domains; the N-terminal catalytic domain, the editing domain and the C-terminal C-Ala domain. The editing domain removes incorrectly charged amino acids, while the C-Ala domain, along with tRNA(Ala), serves as a bridge to cooperatively bring together the editing and aminoacylation centers thus stimulating deacylation of misacylated tRNAs.</text>
</comment>
<comment type="cofactor">
    <cofactor evidence="15">
        <name>Zn(2+)</name>
        <dbReference type="ChEBI" id="CHEBI:29105"/>
    </cofactor>
    <text evidence="15">Binds 1 zinc ion per subunit.</text>
</comment>
<dbReference type="Gene3D" id="2.40.30.130">
    <property type="match status" value="1"/>
</dbReference>
<dbReference type="PANTHER" id="PTHR11777">
    <property type="entry name" value="ALANYL-TRNA SYNTHETASE"/>
    <property type="match status" value="1"/>
</dbReference>
<dbReference type="SUPFAM" id="SSF55186">
    <property type="entry name" value="ThrRS/AlaRS common domain"/>
    <property type="match status" value="1"/>
</dbReference>
<protein>
    <recommendedName>
        <fullName evidence="3">Alanine--tRNA ligase</fullName>
        <ecNumber evidence="2">6.1.1.7</ecNumber>
    </recommendedName>
</protein>
<dbReference type="InterPro" id="IPR023033">
    <property type="entry name" value="Ala_tRNA_ligase_euk/bac"/>
</dbReference>
<keyword evidence="4" id="KW-0963">Cytoplasm</keyword>
<dbReference type="InterPro" id="IPR018163">
    <property type="entry name" value="Thr/Ala-tRNA-synth_IIc_edit"/>
</dbReference>
<evidence type="ECO:0000256" key="11">
    <source>
        <dbReference type="ARBA" id="ARBA00022884"/>
    </source>
</evidence>
<dbReference type="HOGENOM" id="CLU_004485_5_0_1"/>
<evidence type="ECO:0000256" key="4">
    <source>
        <dbReference type="ARBA" id="ARBA00022490"/>
    </source>
</evidence>
<evidence type="ECO:0000256" key="14">
    <source>
        <dbReference type="ARBA" id="ARBA00048300"/>
    </source>
</evidence>
<dbReference type="EMBL" id="KB096864">
    <property type="protein sequence ID" value="ESO00968.1"/>
    <property type="molecule type" value="Genomic_DNA"/>
</dbReference>
<dbReference type="AlphaFoldDB" id="T1ED23"/>
<accession>T1ED23</accession>
<dbReference type="Proteomes" id="UP000015101">
    <property type="component" value="Unassembled WGS sequence"/>
</dbReference>
<keyword evidence="10 15" id="KW-0067">ATP-binding</keyword>
<keyword evidence="11 15" id="KW-0694">RNA-binding</keyword>
<keyword evidence="9 15" id="KW-0862">Zinc</keyword>
<dbReference type="InterPro" id="IPR003156">
    <property type="entry name" value="DHHA1_dom"/>
</dbReference>
<dbReference type="SMART" id="SM00863">
    <property type="entry name" value="tRNA_SAD"/>
    <property type="match status" value="1"/>
</dbReference>
<dbReference type="FunFam" id="3.30.980.10:FF:000004">
    <property type="entry name" value="Alanine--tRNA ligase, cytoplasmic"/>
    <property type="match status" value="1"/>
</dbReference>
<dbReference type="InterPro" id="IPR018165">
    <property type="entry name" value="Ala-tRNA-synth_IIc_core"/>
</dbReference>
<dbReference type="EC" id="6.1.1.7" evidence="2"/>
<comment type="function">
    <text evidence="15">Catalyzes the attachment of alanine to tRNA(Ala) in a two-step reaction: alanine is first activated by ATP to form Ala-AMP and then transferred to the acceptor end of tRNA(Ala). Also edits incorrectly charged tRNA(Ala) via its editing domain.</text>
</comment>
<feature type="binding site" evidence="15">
    <location>
        <position position="724"/>
    </location>
    <ligand>
        <name>Zn(2+)</name>
        <dbReference type="ChEBI" id="CHEBI:29105"/>
    </ligand>
</feature>
<dbReference type="InterPro" id="IPR036282">
    <property type="entry name" value="Glutathione-S-Trfase_C_sf"/>
</dbReference>
<evidence type="ECO:0000256" key="3">
    <source>
        <dbReference type="ARBA" id="ARBA00017959"/>
    </source>
</evidence>
<dbReference type="SUPFAM" id="SSF50447">
    <property type="entry name" value="Translation proteins"/>
    <property type="match status" value="1"/>
</dbReference>
<evidence type="ECO:0000256" key="13">
    <source>
        <dbReference type="ARBA" id="ARBA00023146"/>
    </source>
</evidence>
<dbReference type="GO" id="GO:0004813">
    <property type="term" value="F:alanine-tRNA ligase activity"/>
    <property type="evidence" value="ECO:0000318"/>
    <property type="project" value="GO_Central"/>
</dbReference>
<dbReference type="Pfam" id="PF01411">
    <property type="entry name" value="tRNA-synt_2c"/>
    <property type="match status" value="1"/>
</dbReference>
<dbReference type="InterPro" id="IPR018162">
    <property type="entry name" value="Ala-tRNA-ligase_IIc_anticod-bd"/>
</dbReference>
<feature type="binding site" evidence="15">
    <location>
        <position position="606"/>
    </location>
    <ligand>
        <name>Zn(2+)</name>
        <dbReference type="ChEBI" id="CHEBI:29105"/>
    </ligand>
</feature>
<dbReference type="InterPro" id="IPR002318">
    <property type="entry name" value="Ala-tRNA-lgiase_IIc"/>
</dbReference>
<dbReference type="Pfam" id="PF02272">
    <property type="entry name" value="DHHA1"/>
    <property type="match status" value="1"/>
</dbReference>
<keyword evidence="16" id="KW-0175">Coiled coil</keyword>
<dbReference type="InterPro" id="IPR009000">
    <property type="entry name" value="Transl_B-barrel_sf"/>
</dbReference>
<comment type="similarity">
    <text evidence="1">Belongs to the class-II aminoacyl-tRNA synthetase family. Alax-L subfamily.</text>
</comment>
<dbReference type="InParanoid" id="T1ED23"/>
<dbReference type="SUPFAM" id="SSF55681">
    <property type="entry name" value="Class II aaRS and biotin synthetases"/>
    <property type="match status" value="1"/>
</dbReference>
<feature type="binding site" evidence="15">
    <location>
        <position position="720"/>
    </location>
    <ligand>
        <name>Zn(2+)</name>
        <dbReference type="ChEBI" id="CHEBI:29105"/>
    </ligand>
</feature>